<dbReference type="Proteomes" id="UP000633509">
    <property type="component" value="Unassembled WGS sequence"/>
</dbReference>
<name>A0ABR9LQ20_9ACTN</name>
<dbReference type="RefSeq" id="WP_192783982.1">
    <property type="nucleotide sequence ID" value="NZ_JADBEK010000001.1"/>
</dbReference>
<organism evidence="1 2">
    <name type="scientific">Nonomuraea angiospora</name>
    <dbReference type="NCBI Taxonomy" id="46172"/>
    <lineage>
        <taxon>Bacteria</taxon>
        <taxon>Bacillati</taxon>
        <taxon>Actinomycetota</taxon>
        <taxon>Actinomycetes</taxon>
        <taxon>Streptosporangiales</taxon>
        <taxon>Streptosporangiaceae</taxon>
        <taxon>Nonomuraea</taxon>
    </lineage>
</organism>
<accession>A0ABR9LQ20</accession>
<gene>
    <name evidence="1" type="ORF">H4W80_001015</name>
</gene>
<reference evidence="1 2" key="1">
    <citation type="submission" date="2020-10" db="EMBL/GenBank/DDBJ databases">
        <title>Sequencing the genomes of 1000 actinobacteria strains.</title>
        <authorList>
            <person name="Klenk H.-P."/>
        </authorList>
    </citation>
    <scope>NUCLEOTIDE SEQUENCE [LARGE SCALE GENOMIC DNA]</scope>
    <source>
        <strain evidence="1 2">DSM 43173</strain>
    </source>
</reference>
<sequence>MATAAADLPLLLYRFHIAFTGGMSVGMVTEKLAETAEHVGEFAREFCEQNYVDVGEDKTADRRNALTGMEAAAATFPRAVDLIV</sequence>
<keyword evidence="2" id="KW-1185">Reference proteome</keyword>
<protein>
    <submittedName>
        <fullName evidence="1">Uncharacterized protein</fullName>
    </submittedName>
</protein>
<evidence type="ECO:0000313" key="1">
    <source>
        <dbReference type="EMBL" id="MBE1582757.1"/>
    </source>
</evidence>
<evidence type="ECO:0000313" key="2">
    <source>
        <dbReference type="Proteomes" id="UP000633509"/>
    </source>
</evidence>
<proteinExistence type="predicted"/>
<dbReference type="EMBL" id="JADBEK010000001">
    <property type="protein sequence ID" value="MBE1582757.1"/>
    <property type="molecule type" value="Genomic_DNA"/>
</dbReference>
<comment type="caution">
    <text evidence="1">The sequence shown here is derived from an EMBL/GenBank/DDBJ whole genome shotgun (WGS) entry which is preliminary data.</text>
</comment>